<evidence type="ECO:0000256" key="1">
    <source>
        <dbReference type="SAM" id="MobiDB-lite"/>
    </source>
</evidence>
<proteinExistence type="predicted"/>
<organism evidence="2">
    <name type="scientific">Oryza meridionalis</name>
    <dbReference type="NCBI Taxonomy" id="40149"/>
    <lineage>
        <taxon>Eukaryota</taxon>
        <taxon>Viridiplantae</taxon>
        <taxon>Streptophyta</taxon>
        <taxon>Embryophyta</taxon>
        <taxon>Tracheophyta</taxon>
        <taxon>Spermatophyta</taxon>
        <taxon>Magnoliopsida</taxon>
        <taxon>Liliopsida</taxon>
        <taxon>Poales</taxon>
        <taxon>Poaceae</taxon>
        <taxon>BOP clade</taxon>
        <taxon>Oryzoideae</taxon>
        <taxon>Oryzeae</taxon>
        <taxon>Oryzinae</taxon>
        <taxon>Oryza</taxon>
    </lineage>
</organism>
<reference evidence="2" key="1">
    <citation type="submission" date="2015-04" db="UniProtKB">
        <authorList>
            <consortium name="EnsemblPlants"/>
        </authorList>
    </citation>
    <scope>IDENTIFICATION</scope>
</reference>
<dbReference type="AlphaFoldDB" id="A0A0E0C9R3"/>
<evidence type="ECO:0000313" key="3">
    <source>
        <dbReference type="Proteomes" id="UP000008021"/>
    </source>
</evidence>
<dbReference type="Gramene" id="OMERI01G32960.1">
    <property type="protein sequence ID" value="OMERI01G32960.1"/>
    <property type="gene ID" value="OMERI01G32960"/>
</dbReference>
<feature type="compositionally biased region" description="Basic residues" evidence="1">
    <location>
        <begin position="27"/>
        <end position="36"/>
    </location>
</feature>
<dbReference type="HOGENOM" id="CLU_961017_0_0_1"/>
<dbReference type="EnsemblPlants" id="OMERI01G32960.1">
    <property type="protein sequence ID" value="OMERI01G32960.1"/>
    <property type="gene ID" value="OMERI01G32960"/>
</dbReference>
<dbReference type="Proteomes" id="UP000008021">
    <property type="component" value="Chromosome 1"/>
</dbReference>
<reference evidence="2" key="2">
    <citation type="submission" date="2018-05" db="EMBL/GenBank/DDBJ databases">
        <title>OmerRS3 (Oryza meridionalis Reference Sequence Version 3).</title>
        <authorList>
            <person name="Zhang J."/>
            <person name="Kudrna D."/>
            <person name="Lee S."/>
            <person name="Talag J."/>
            <person name="Welchert J."/>
            <person name="Wing R.A."/>
        </authorList>
    </citation>
    <scope>NUCLEOTIDE SEQUENCE [LARGE SCALE GENOMIC DNA]</scope>
    <source>
        <strain evidence="2">cv. OR44</strain>
    </source>
</reference>
<protein>
    <submittedName>
        <fullName evidence="2">Uncharacterized protein</fullName>
    </submittedName>
</protein>
<feature type="region of interest" description="Disordered" evidence="1">
    <location>
        <begin position="1"/>
        <end position="46"/>
    </location>
</feature>
<name>A0A0E0C9R3_9ORYZ</name>
<accession>A0A0E0C9R3</accession>
<evidence type="ECO:0000313" key="2">
    <source>
        <dbReference type="EnsemblPlants" id="OMERI01G32960.1"/>
    </source>
</evidence>
<sequence>MCEERLAAGSEGRPPSPYPQWAAATGWRRRQPRWRCSRGATPSSRAHDTLQLDPGVTADMVKVARHTWHRKWDGAAELSEKEIIRTERNSGVISNRAREIQAGAAGRVQSLAAGLKQEQRRIAAKAGKGRSSVLIWLHDREVGGDSDHGAPAAATREYGQHRRLGTAMRRCVKSGWQQDPRDGLPLPIPSGRRLRDGGGGSPGKWDGATELSEKEIIRTERKSGVISNRAREIQEWPDCSVCCCHRLVLPAEYRVWLQGSSKSNEELQQKPGKVLSAADAPLYRVRHPGS</sequence>
<feature type="region of interest" description="Disordered" evidence="1">
    <location>
        <begin position="176"/>
        <end position="207"/>
    </location>
</feature>
<keyword evidence="3" id="KW-1185">Reference proteome</keyword>